<keyword evidence="4" id="KW-0472">Membrane</keyword>
<accession>A0ABX6ILP1</accession>
<keyword evidence="6" id="KW-1185">Reference proteome</keyword>
<organism evidence="5 6">
    <name type="scientific">Gordonia pseudamarae</name>
    <dbReference type="NCBI Taxonomy" id="2831662"/>
    <lineage>
        <taxon>Bacteria</taxon>
        <taxon>Bacillati</taxon>
        <taxon>Actinomycetota</taxon>
        <taxon>Actinomycetes</taxon>
        <taxon>Mycobacteriales</taxon>
        <taxon>Gordoniaceae</taxon>
        <taxon>Gordonia</taxon>
    </lineage>
</organism>
<keyword evidence="1" id="KW-0540">Nuclease</keyword>
<dbReference type="Pfam" id="PF00545">
    <property type="entry name" value="Ribonuclease"/>
    <property type="match status" value="1"/>
</dbReference>
<evidence type="ECO:0000256" key="4">
    <source>
        <dbReference type="SAM" id="Phobius"/>
    </source>
</evidence>
<dbReference type="Gene3D" id="3.10.450.30">
    <property type="entry name" value="Microbial ribonucleases"/>
    <property type="match status" value="1"/>
</dbReference>
<evidence type="ECO:0000313" key="6">
    <source>
        <dbReference type="Proteomes" id="UP001059836"/>
    </source>
</evidence>
<dbReference type="SUPFAM" id="SSF53933">
    <property type="entry name" value="Microbial ribonucleases"/>
    <property type="match status" value="1"/>
</dbReference>
<keyword evidence="4" id="KW-0812">Transmembrane</keyword>
<dbReference type="InterPro" id="IPR016191">
    <property type="entry name" value="Ribonuclease/ribotoxin"/>
</dbReference>
<gene>
    <name evidence="5" type="ORF">GII31_19825</name>
</gene>
<sequence>MSDTSAPGRKRSAPITAVAVLIIAALSVIVWLATGGGDDPGSTGSAASSTARSTAALSPGTTSRVTAPPQTTSPQTTSPQTTSRRTATPGTSRSTATAGGIPAHALATLELIDAGQWPEAADSPGTRGGGTFRNNEGLLPRTGSDGRRLRFREWDVNPKKPGRGRDAERIITADDGSAWYTDDHYRSFTQIRGPN</sequence>
<dbReference type="InterPro" id="IPR000026">
    <property type="entry name" value="N1-like"/>
</dbReference>
<dbReference type="Proteomes" id="UP001059836">
    <property type="component" value="Chromosome"/>
</dbReference>
<proteinExistence type="predicted"/>
<feature type="region of interest" description="Disordered" evidence="3">
    <location>
        <begin position="38"/>
        <end position="100"/>
    </location>
</feature>
<keyword evidence="4" id="KW-1133">Transmembrane helix</keyword>
<evidence type="ECO:0000256" key="2">
    <source>
        <dbReference type="ARBA" id="ARBA00022801"/>
    </source>
</evidence>
<name>A0ABX6ILP1_9ACTN</name>
<protein>
    <submittedName>
        <fullName evidence="5">Ribonuclease N</fullName>
    </submittedName>
</protein>
<reference evidence="5" key="1">
    <citation type="journal article" date="2021" name="Nat. Microbiol.">
        <title>Cocultivation of an ultrasmall environmental parasitic bacterium with lytic ability against bacteria associated with wastewater foams.</title>
        <authorList>
            <person name="Batinovic S."/>
            <person name="Rose J.J.A."/>
            <person name="Ratcliffe J."/>
            <person name="Seviour R.J."/>
            <person name="Petrovski S."/>
        </authorList>
    </citation>
    <scope>NUCLEOTIDE SEQUENCE</scope>
    <source>
        <strain evidence="5">CON9</strain>
    </source>
</reference>
<evidence type="ECO:0000256" key="3">
    <source>
        <dbReference type="SAM" id="MobiDB-lite"/>
    </source>
</evidence>
<evidence type="ECO:0000256" key="1">
    <source>
        <dbReference type="ARBA" id="ARBA00022722"/>
    </source>
</evidence>
<feature type="region of interest" description="Disordered" evidence="3">
    <location>
        <begin position="118"/>
        <end position="146"/>
    </location>
</feature>
<feature type="compositionally biased region" description="Low complexity" evidence="3">
    <location>
        <begin position="66"/>
        <end position="89"/>
    </location>
</feature>
<feature type="transmembrane region" description="Helical" evidence="4">
    <location>
        <begin position="12"/>
        <end position="33"/>
    </location>
</feature>
<dbReference type="EMBL" id="CP045809">
    <property type="protein sequence ID" value="QHN36813.1"/>
    <property type="molecule type" value="Genomic_DNA"/>
</dbReference>
<evidence type="ECO:0000313" key="5">
    <source>
        <dbReference type="EMBL" id="QHN36813.1"/>
    </source>
</evidence>
<dbReference type="RefSeq" id="WP_213245084.1">
    <property type="nucleotide sequence ID" value="NZ_CP045806.1"/>
</dbReference>
<feature type="compositionally biased region" description="Low complexity" evidence="3">
    <location>
        <begin position="40"/>
        <end position="56"/>
    </location>
</feature>
<keyword evidence="2" id="KW-0378">Hydrolase</keyword>